<protein>
    <submittedName>
        <fullName evidence="2">Uncharacterized protein</fullName>
    </submittedName>
</protein>
<organism evidence="2 3">
    <name type="scientific">Umezawaea endophytica</name>
    <dbReference type="NCBI Taxonomy" id="1654476"/>
    <lineage>
        <taxon>Bacteria</taxon>
        <taxon>Bacillati</taxon>
        <taxon>Actinomycetota</taxon>
        <taxon>Actinomycetes</taxon>
        <taxon>Pseudonocardiales</taxon>
        <taxon>Pseudonocardiaceae</taxon>
        <taxon>Umezawaea</taxon>
    </lineage>
</organism>
<dbReference type="EMBL" id="JANYMP010000002">
    <property type="protein sequence ID" value="MCS7476448.1"/>
    <property type="molecule type" value="Genomic_DNA"/>
</dbReference>
<name>A0A9X2VGY4_9PSEU</name>
<proteinExistence type="predicted"/>
<sequence>MTTEEPRRPRALWVLPTALVVAAGSVAGGLLVRDVYQRPAAVSSTGPASTPSSRPSTSVPRSAQPGDRAVRLSVDATLHPDGERVRGLLQRYFDAINTRDYQAWTGAVTSEFAGRLREPQWTSNYQTTSDGTVVVQRIDASSSERLRVMAGFVSVQDVAKAPAELPVDCIRWRVVYPVREEGGTLRVDIGPEGYTPQFEAC</sequence>
<dbReference type="RefSeq" id="WP_259621946.1">
    <property type="nucleotide sequence ID" value="NZ_JANYMP010000002.1"/>
</dbReference>
<evidence type="ECO:0000313" key="2">
    <source>
        <dbReference type="EMBL" id="MCS7476448.1"/>
    </source>
</evidence>
<dbReference type="AlphaFoldDB" id="A0A9X2VGY4"/>
<comment type="caution">
    <text evidence="2">The sequence shown here is derived from an EMBL/GenBank/DDBJ whole genome shotgun (WGS) entry which is preliminary data.</text>
</comment>
<keyword evidence="3" id="KW-1185">Reference proteome</keyword>
<gene>
    <name evidence="2" type="ORF">NZH93_06260</name>
</gene>
<feature type="compositionally biased region" description="Low complexity" evidence="1">
    <location>
        <begin position="42"/>
        <end position="63"/>
    </location>
</feature>
<evidence type="ECO:0000256" key="1">
    <source>
        <dbReference type="SAM" id="MobiDB-lite"/>
    </source>
</evidence>
<dbReference type="Proteomes" id="UP001141259">
    <property type="component" value="Unassembled WGS sequence"/>
</dbReference>
<evidence type="ECO:0000313" key="3">
    <source>
        <dbReference type="Proteomes" id="UP001141259"/>
    </source>
</evidence>
<reference evidence="2" key="1">
    <citation type="submission" date="2022-08" db="EMBL/GenBank/DDBJ databases">
        <authorList>
            <person name="Tistechok S."/>
            <person name="Samborskyy M."/>
            <person name="Roman I."/>
        </authorList>
    </citation>
    <scope>NUCLEOTIDE SEQUENCE</scope>
    <source>
        <strain evidence="2">DSM 103496</strain>
    </source>
</reference>
<accession>A0A9X2VGY4</accession>
<feature type="region of interest" description="Disordered" evidence="1">
    <location>
        <begin position="42"/>
        <end position="67"/>
    </location>
</feature>